<evidence type="ECO:0000256" key="1">
    <source>
        <dbReference type="SAM" id="MobiDB-lite"/>
    </source>
</evidence>
<feature type="compositionally biased region" description="Low complexity" evidence="1">
    <location>
        <begin position="48"/>
        <end position="59"/>
    </location>
</feature>
<dbReference type="PANTHER" id="PTHR36933:SF1">
    <property type="entry name" value="SLL0788 PROTEIN"/>
    <property type="match status" value="1"/>
</dbReference>
<dbReference type="EMBL" id="FNKO01000002">
    <property type="protein sequence ID" value="SDR20866.1"/>
    <property type="molecule type" value="Genomic_DNA"/>
</dbReference>
<accession>A0A1H1H707</accession>
<dbReference type="Pfam" id="PF03713">
    <property type="entry name" value="DUF305"/>
    <property type="match status" value="1"/>
</dbReference>
<dbReference type="Gene3D" id="1.20.1260.10">
    <property type="match status" value="1"/>
</dbReference>
<proteinExistence type="predicted"/>
<reference evidence="4" key="1">
    <citation type="submission" date="2016-10" db="EMBL/GenBank/DDBJ databases">
        <authorList>
            <person name="Varghese N."/>
            <person name="Submissions S."/>
        </authorList>
    </citation>
    <scope>NUCLEOTIDE SEQUENCE [LARGE SCALE GENOMIC DNA]</scope>
    <source>
        <strain evidence="4">DSM 45459</strain>
    </source>
</reference>
<gene>
    <name evidence="3" type="ORF">SAMN04489718_4152</name>
</gene>
<evidence type="ECO:0000313" key="3">
    <source>
        <dbReference type="EMBL" id="SDR20866.1"/>
    </source>
</evidence>
<dbReference type="AlphaFoldDB" id="A0A1H1H707"/>
<dbReference type="PANTHER" id="PTHR36933">
    <property type="entry name" value="SLL0788 PROTEIN"/>
    <property type="match status" value="1"/>
</dbReference>
<keyword evidence="4" id="KW-1185">Reference proteome</keyword>
<evidence type="ECO:0000313" key="4">
    <source>
        <dbReference type="Proteomes" id="UP000199301"/>
    </source>
</evidence>
<feature type="region of interest" description="Disordered" evidence="1">
    <location>
        <begin position="27"/>
        <end position="59"/>
    </location>
</feature>
<protein>
    <submittedName>
        <fullName evidence="3">Uncharacterized conserved protein, DUF305 family</fullName>
    </submittedName>
</protein>
<evidence type="ECO:0000259" key="2">
    <source>
        <dbReference type="Pfam" id="PF03713"/>
    </source>
</evidence>
<organism evidence="3 4">
    <name type="scientific">Actinopolyspora saharensis</name>
    <dbReference type="NCBI Taxonomy" id="995062"/>
    <lineage>
        <taxon>Bacteria</taxon>
        <taxon>Bacillati</taxon>
        <taxon>Actinomycetota</taxon>
        <taxon>Actinomycetes</taxon>
        <taxon>Actinopolysporales</taxon>
        <taxon>Actinopolysporaceae</taxon>
        <taxon>Actinopolyspora</taxon>
    </lineage>
</organism>
<dbReference type="Proteomes" id="UP000199301">
    <property type="component" value="Unassembled WGS sequence"/>
</dbReference>
<name>A0A1H1H707_9ACTN</name>
<dbReference type="InterPro" id="IPR012347">
    <property type="entry name" value="Ferritin-like"/>
</dbReference>
<sequence length="212" mass="23113">MRNSTIIGILGAAAVLALTGCSPNYEQASEQKPAAGTPPPASAIAPVEESSSEGAEATSGNTDLEFAQQMVAHHRAEQELLEVALNNASRQNVTDLAERLEQQHGENVEQLESWLSERGEGEVTAEDLEAGQNTRMPSADVSGEITELEEAQRGQFPGLWVKAMIEHHESVVEMAETELDQGSDERVKSVAQRILDSRQEELDELKQLREQL</sequence>
<dbReference type="PROSITE" id="PS51257">
    <property type="entry name" value="PROKAR_LIPOPROTEIN"/>
    <property type="match status" value="1"/>
</dbReference>
<dbReference type="InterPro" id="IPR005183">
    <property type="entry name" value="DUF305_CopM-like"/>
</dbReference>
<feature type="domain" description="DUF305" evidence="2">
    <location>
        <begin position="63"/>
        <end position="208"/>
    </location>
</feature>